<evidence type="ECO:0000256" key="1">
    <source>
        <dbReference type="SAM" id="Phobius"/>
    </source>
</evidence>
<reference evidence="3 4" key="1">
    <citation type="submission" date="2019-03" db="EMBL/GenBank/DDBJ databases">
        <title>Genomic Encyclopedia of Type Strains, Phase IV (KMG-IV): sequencing the most valuable type-strain genomes for metagenomic binning, comparative biology and taxonomic classification.</title>
        <authorList>
            <person name="Goeker M."/>
        </authorList>
    </citation>
    <scope>NUCLEOTIDE SEQUENCE [LARGE SCALE GENOMIC DNA]</scope>
    <source>
        <strain evidence="3 4">DSM 101</strain>
    </source>
</reference>
<protein>
    <recommendedName>
        <fullName evidence="2">DUF6460 domain-containing protein</fullName>
    </recommendedName>
</protein>
<keyword evidence="1" id="KW-1133">Transmembrane helix</keyword>
<dbReference type="AlphaFoldDB" id="A0A4R1IGU3"/>
<dbReference type="InterPro" id="IPR045594">
    <property type="entry name" value="DUF6460"/>
</dbReference>
<sequence>MADTNNSLSRWMGGSPFWVLLRLIALSVVVGVILAALGLDPLNILSSLESLLRHLFNFSFEAIERLWRYFVLGAVIVIPLWLILRIANRGR</sequence>
<keyword evidence="1" id="KW-0812">Transmembrane</keyword>
<feature type="domain" description="DUF6460" evidence="2">
    <location>
        <begin position="55"/>
        <end position="89"/>
    </location>
</feature>
<dbReference type="Pfam" id="PF20061">
    <property type="entry name" value="DUF6460"/>
    <property type="match status" value="1"/>
</dbReference>
<comment type="caution">
    <text evidence="3">The sequence shown here is derived from an EMBL/GenBank/DDBJ whole genome shotgun (WGS) entry which is preliminary data.</text>
</comment>
<name>A0A4R1IGU3_ANCAQ</name>
<keyword evidence="1" id="KW-0472">Membrane</keyword>
<gene>
    <name evidence="3" type="ORF">EV667_0643</name>
</gene>
<evidence type="ECO:0000313" key="3">
    <source>
        <dbReference type="EMBL" id="TCK30552.1"/>
    </source>
</evidence>
<dbReference type="OrthoDB" id="8480887at2"/>
<accession>A0A4R1IGU3</accession>
<dbReference type="EMBL" id="SMFY01000001">
    <property type="protein sequence ID" value="TCK30552.1"/>
    <property type="molecule type" value="Genomic_DNA"/>
</dbReference>
<feature type="transmembrane region" description="Helical" evidence="1">
    <location>
        <begin position="66"/>
        <end position="84"/>
    </location>
</feature>
<dbReference type="Proteomes" id="UP000295030">
    <property type="component" value="Unassembled WGS sequence"/>
</dbReference>
<feature type="transmembrane region" description="Helical" evidence="1">
    <location>
        <begin position="20"/>
        <end position="39"/>
    </location>
</feature>
<proteinExistence type="predicted"/>
<keyword evidence="4" id="KW-1185">Reference proteome</keyword>
<evidence type="ECO:0000313" key="4">
    <source>
        <dbReference type="Proteomes" id="UP000295030"/>
    </source>
</evidence>
<dbReference type="RefSeq" id="WP_131833871.1">
    <property type="nucleotide sequence ID" value="NZ_SMFY01000001.1"/>
</dbReference>
<evidence type="ECO:0000259" key="2">
    <source>
        <dbReference type="Pfam" id="PF20061"/>
    </source>
</evidence>
<organism evidence="3 4">
    <name type="scientific">Ancylobacter aquaticus</name>
    <dbReference type="NCBI Taxonomy" id="100"/>
    <lineage>
        <taxon>Bacteria</taxon>
        <taxon>Pseudomonadati</taxon>
        <taxon>Pseudomonadota</taxon>
        <taxon>Alphaproteobacteria</taxon>
        <taxon>Hyphomicrobiales</taxon>
        <taxon>Xanthobacteraceae</taxon>
        <taxon>Ancylobacter</taxon>
    </lineage>
</organism>